<reference evidence="4 5" key="1">
    <citation type="submission" date="2018-09" db="EMBL/GenBank/DDBJ databases">
        <title>Genomic investigation of the strawberry pathogen Phytophthora fragariae indicates pathogenicity is determined by transcriptional variation in three key races.</title>
        <authorList>
            <person name="Adams T.M."/>
            <person name="Armitage A.D."/>
            <person name="Sobczyk M.K."/>
            <person name="Bates H.J."/>
            <person name="Dunwell J.M."/>
            <person name="Nellist C.F."/>
            <person name="Harrison R.J."/>
        </authorList>
    </citation>
    <scope>NUCLEOTIDE SEQUENCE [LARGE SCALE GENOMIC DNA]</scope>
    <source>
        <strain evidence="3 4">BC-23</strain>
        <strain evidence="2 5">ONT-3</strain>
    </source>
</reference>
<evidence type="ECO:0000313" key="5">
    <source>
        <dbReference type="Proteomes" id="UP000488956"/>
    </source>
</evidence>
<dbReference type="EMBL" id="QXGC01000921">
    <property type="protein sequence ID" value="KAE9216461.1"/>
    <property type="molecule type" value="Genomic_DNA"/>
</dbReference>
<proteinExistence type="predicted"/>
<protein>
    <submittedName>
        <fullName evidence="2">Uncharacterized protein</fullName>
    </submittedName>
</protein>
<dbReference type="EMBL" id="QXFX01001130">
    <property type="protein sequence ID" value="KAE9096088.1"/>
    <property type="molecule type" value="Genomic_DNA"/>
</dbReference>
<dbReference type="Proteomes" id="UP000488956">
    <property type="component" value="Unassembled WGS sequence"/>
</dbReference>
<comment type="caution">
    <text evidence="2">The sequence shown here is derived from an EMBL/GenBank/DDBJ whole genome shotgun (WGS) entry which is preliminary data.</text>
</comment>
<dbReference type="AlphaFoldDB" id="A0A6G0KQY5"/>
<evidence type="ECO:0000313" key="3">
    <source>
        <dbReference type="EMBL" id="KAE9216461.1"/>
    </source>
</evidence>
<gene>
    <name evidence="3" type="ORF">PF004_g14445</name>
    <name evidence="2" type="ORF">PF010_g16468</name>
</gene>
<feature type="signal peptide" evidence="1">
    <location>
        <begin position="1"/>
        <end position="21"/>
    </location>
</feature>
<name>A0A6G0KQY5_9STRA</name>
<organism evidence="2 5">
    <name type="scientific">Phytophthora fragariae</name>
    <dbReference type="NCBI Taxonomy" id="53985"/>
    <lineage>
        <taxon>Eukaryota</taxon>
        <taxon>Sar</taxon>
        <taxon>Stramenopiles</taxon>
        <taxon>Oomycota</taxon>
        <taxon>Peronosporomycetes</taxon>
        <taxon>Peronosporales</taxon>
        <taxon>Peronosporaceae</taxon>
        <taxon>Phytophthora</taxon>
    </lineage>
</organism>
<evidence type="ECO:0000256" key="1">
    <source>
        <dbReference type="SAM" id="SignalP"/>
    </source>
</evidence>
<dbReference type="Proteomes" id="UP000476176">
    <property type="component" value="Unassembled WGS sequence"/>
</dbReference>
<keyword evidence="1" id="KW-0732">Signal</keyword>
<evidence type="ECO:0000313" key="2">
    <source>
        <dbReference type="EMBL" id="KAE9096088.1"/>
    </source>
</evidence>
<accession>A0A6G0KQY5</accession>
<evidence type="ECO:0000313" key="4">
    <source>
        <dbReference type="Proteomes" id="UP000476176"/>
    </source>
</evidence>
<sequence length="52" mass="5577">MSVPSYTFAFMIDLCVCGCGGASVYSTTPIFWEEADNPFMSDPSTTLLGTSQ</sequence>
<feature type="chain" id="PRO_5036174052" evidence="1">
    <location>
        <begin position="22"/>
        <end position="52"/>
    </location>
</feature>